<dbReference type="AlphaFoldDB" id="A0A840IQC6"/>
<feature type="domain" description="Erythromycin biosynthesis protein CIII-like C-terminal" evidence="2">
    <location>
        <begin position="143"/>
        <end position="239"/>
    </location>
</feature>
<comment type="caution">
    <text evidence="3">The sequence shown here is derived from an EMBL/GenBank/DDBJ whole genome shotgun (WGS) entry which is preliminary data.</text>
</comment>
<keyword evidence="3" id="KW-0808">Transferase</keyword>
<keyword evidence="4" id="KW-1185">Reference proteome</keyword>
<dbReference type="GO" id="GO:0016757">
    <property type="term" value="F:glycosyltransferase activity"/>
    <property type="evidence" value="ECO:0007669"/>
    <property type="project" value="UniProtKB-ARBA"/>
</dbReference>
<feature type="compositionally biased region" description="Basic residues" evidence="1">
    <location>
        <begin position="290"/>
        <end position="303"/>
    </location>
</feature>
<protein>
    <submittedName>
        <fullName evidence="3">UDP:flavonoid glycosyltransferase YjiC (YdhE family)</fullName>
    </submittedName>
</protein>
<name>A0A840IQC6_9PSEU</name>
<proteinExistence type="predicted"/>
<evidence type="ECO:0000259" key="2">
    <source>
        <dbReference type="Pfam" id="PF06722"/>
    </source>
</evidence>
<dbReference type="SUPFAM" id="SSF53756">
    <property type="entry name" value="UDP-Glycosyltransferase/glycogen phosphorylase"/>
    <property type="match status" value="1"/>
</dbReference>
<evidence type="ECO:0000313" key="3">
    <source>
        <dbReference type="EMBL" id="MBB4683655.1"/>
    </source>
</evidence>
<feature type="compositionally biased region" description="Low complexity" evidence="1">
    <location>
        <begin position="266"/>
        <end position="289"/>
    </location>
</feature>
<dbReference type="EMBL" id="JACHMG010000001">
    <property type="protein sequence ID" value="MBB4683655.1"/>
    <property type="molecule type" value="Genomic_DNA"/>
</dbReference>
<dbReference type="Pfam" id="PF06722">
    <property type="entry name" value="EryCIII-like_C"/>
    <property type="match status" value="1"/>
</dbReference>
<dbReference type="Gene3D" id="3.40.50.2000">
    <property type="entry name" value="Glycogen Phosphorylase B"/>
    <property type="match status" value="2"/>
</dbReference>
<dbReference type="RefSeq" id="WP_184778284.1">
    <property type="nucleotide sequence ID" value="NZ_JACHMG010000001.1"/>
</dbReference>
<organism evidence="3 4">
    <name type="scientific">Amycolatopsis jiangsuensis</name>
    <dbReference type="NCBI Taxonomy" id="1181879"/>
    <lineage>
        <taxon>Bacteria</taxon>
        <taxon>Bacillati</taxon>
        <taxon>Actinomycetota</taxon>
        <taxon>Actinomycetes</taxon>
        <taxon>Pseudonocardiales</taxon>
        <taxon>Pseudonocardiaceae</taxon>
        <taxon>Amycolatopsis</taxon>
    </lineage>
</organism>
<sequence length="312" mass="33102">MIPYAAVLRAAEHEVRVASSAAFTPAVEPAGFALVPVGPDLSWANVEEKFPGIVAAARRGKEFRYSAELTWTQWNLAAAGDLLAAPRAASGSSTMTPRRRGTARRPSPGCRLPGSPAPLGRERPFVYATLGTVFNRQRKLRQAVIDGLSGLDADVLLTVGGNVDPDTVGPVPGNLRVERFLPQSLAMARASPVVSHAGLGTMLGAIYHRVPMVPLVLGAEHPINAASAEEAGLALPLTRPKPTRTGSPPSRRGRCGTRCSARGPKWSARSATTWSRSTGSCRSSSPMRATVRHGRAGRGRRVRGAANRAWSW</sequence>
<dbReference type="Proteomes" id="UP000581769">
    <property type="component" value="Unassembled WGS sequence"/>
</dbReference>
<evidence type="ECO:0000313" key="4">
    <source>
        <dbReference type="Proteomes" id="UP000581769"/>
    </source>
</evidence>
<evidence type="ECO:0000256" key="1">
    <source>
        <dbReference type="SAM" id="MobiDB-lite"/>
    </source>
</evidence>
<dbReference type="InterPro" id="IPR010610">
    <property type="entry name" value="EryCIII-like_C"/>
</dbReference>
<feature type="region of interest" description="Disordered" evidence="1">
    <location>
        <begin position="237"/>
        <end position="312"/>
    </location>
</feature>
<reference evidence="3 4" key="1">
    <citation type="submission" date="2020-08" db="EMBL/GenBank/DDBJ databases">
        <title>Sequencing the genomes of 1000 actinobacteria strains.</title>
        <authorList>
            <person name="Klenk H.-P."/>
        </authorList>
    </citation>
    <scope>NUCLEOTIDE SEQUENCE [LARGE SCALE GENOMIC DNA]</scope>
    <source>
        <strain evidence="3 4">DSM 45859</strain>
    </source>
</reference>
<accession>A0A840IQC6</accession>
<feature type="region of interest" description="Disordered" evidence="1">
    <location>
        <begin position="88"/>
        <end position="115"/>
    </location>
</feature>
<gene>
    <name evidence="3" type="ORF">BJY18_001140</name>
</gene>